<reference evidence="1" key="2">
    <citation type="journal article" date="2020" name="Nat. Commun.">
        <title>Large-scale genome sequencing of mycorrhizal fungi provides insights into the early evolution of symbiotic traits.</title>
        <authorList>
            <person name="Miyauchi S."/>
            <person name="Kiss E."/>
            <person name="Kuo A."/>
            <person name="Drula E."/>
            <person name="Kohler A."/>
            <person name="Sanchez-Garcia M."/>
            <person name="Morin E."/>
            <person name="Andreopoulos B."/>
            <person name="Barry K.W."/>
            <person name="Bonito G."/>
            <person name="Buee M."/>
            <person name="Carver A."/>
            <person name="Chen C."/>
            <person name="Cichocki N."/>
            <person name="Clum A."/>
            <person name="Culley D."/>
            <person name="Crous P.W."/>
            <person name="Fauchery L."/>
            <person name="Girlanda M."/>
            <person name="Hayes R.D."/>
            <person name="Keri Z."/>
            <person name="LaButti K."/>
            <person name="Lipzen A."/>
            <person name="Lombard V."/>
            <person name="Magnuson J."/>
            <person name="Maillard F."/>
            <person name="Murat C."/>
            <person name="Nolan M."/>
            <person name="Ohm R.A."/>
            <person name="Pangilinan J."/>
            <person name="Pereira M.F."/>
            <person name="Perotto S."/>
            <person name="Peter M."/>
            <person name="Pfister S."/>
            <person name="Riley R."/>
            <person name="Sitrit Y."/>
            <person name="Stielow J.B."/>
            <person name="Szollosi G."/>
            <person name="Zifcakova L."/>
            <person name="Stursova M."/>
            <person name="Spatafora J.W."/>
            <person name="Tedersoo L."/>
            <person name="Vaario L.M."/>
            <person name="Yamada A."/>
            <person name="Yan M."/>
            <person name="Wang P."/>
            <person name="Xu J."/>
            <person name="Bruns T."/>
            <person name="Baldrian P."/>
            <person name="Vilgalys R."/>
            <person name="Dunand C."/>
            <person name="Henrissat B."/>
            <person name="Grigoriev I.V."/>
            <person name="Hibbett D."/>
            <person name="Nagy L.G."/>
            <person name="Martin F.M."/>
        </authorList>
    </citation>
    <scope>NUCLEOTIDE SEQUENCE</scope>
    <source>
        <strain evidence="1">P2</strain>
    </source>
</reference>
<name>A0ACB6Z6X6_THEGA</name>
<organism evidence="1 2">
    <name type="scientific">Thelephora ganbajun</name>
    <name type="common">Ganba fungus</name>
    <dbReference type="NCBI Taxonomy" id="370292"/>
    <lineage>
        <taxon>Eukaryota</taxon>
        <taxon>Fungi</taxon>
        <taxon>Dikarya</taxon>
        <taxon>Basidiomycota</taxon>
        <taxon>Agaricomycotina</taxon>
        <taxon>Agaricomycetes</taxon>
        <taxon>Thelephorales</taxon>
        <taxon>Thelephoraceae</taxon>
        <taxon>Thelephora</taxon>
    </lineage>
</organism>
<sequence>MLRNTSVAVSFTGRVSPIEHRVISNRSAQNTRKRLTVLIRPTQMAIVIKGSARRILARCHRSWEGPPPGPTRCRQSFETRFGDNAPWTGWRPPFGPEHHRHPAHAALVGSNYSCHRQLSRRVGRIGTVYSNRRRVRILGHDQEGGKHLLCDLEVAGDKIHDRLTPHVQSLWSNPASGQGFFFFQGQPWRRDGETNDPKACVPGSSGDGANEH</sequence>
<protein>
    <submittedName>
        <fullName evidence="1">Uncharacterized protein</fullName>
    </submittedName>
</protein>
<proteinExistence type="predicted"/>
<dbReference type="EMBL" id="MU118094">
    <property type="protein sequence ID" value="KAF9645356.1"/>
    <property type="molecule type" value="Genomic_DNA"/>
</dbReference>
<evidence type="ECO:0000313" key="1">
    <source>
        <dbReference type="EMBL" id="KAF9645356.1"/>
    </source>
</evidence>
<accession>A0ACB6Z6X6</accession>
<keyword evidence="2" id="KW-1185">Reference proteome</keyword>
<evidence type="ECO:0000313" key="2">
    <source>
        <dbReference type="Proteomes" id="UP000886501"/>
    </source>
</evidence>
<comment type="caution">
    <text evidence="1">The sequence shown here is derived from an EMBL/GenBank/DDBJ whole genome shotgun (WGS) entry which is preliminary data.</text>
</comment>
<gene>
    <name evidence="1" type="ORF">BDM02DRAFT_595955</name>
</gene>
<reference evidence="1" key="1">
    <citation type="submission" date="2019-10" db="EMBL/GenBank/DDBJ databases">
        <authorList>
            <consortium name="DOE Joint Genome Institute"/>
            <person name="Kuo A."/>
            <person name="Miyauchi S."/>
            <person name="Kiss E."/>
            <person name="Drula E."/>
            <person name="Kohler A."/>
            <person name="Sanchez-Garcia M."/>
            <person name="Andreopoulos B."/>
            <person name="Barry K.W."/>
            <person name="Bonito G."/>
            <person name="Buee M."/>
            <person name="Carver A."/>
            <person name="Chen C."/>
            <person name="Cichocki N."/>
            <person name="Clum A."/>
            <person name="Culley D."/>
            <person name="Crous P.W."/>
            <person name="Fauchery L."/>
            <person name="Girlanda M."/>
            <person name="Hayes R."/>
            <person name="Keri Z."/>
            <person name="Labutti K."/>
            <person name="Lipzen A."/>
            <person name="Lombard V."/>
            <person name="Magnuson J."/>
            <person name="Maillard F."/>
            <person name="Morin E."/>
            <person name="Murat C."/>
            <person name="Nolan M."/>
            <person name="Ohm R."/>
            <person name="Pangilinan J."/>
            <person name="Pereira M."/>
            <person name="Perotto S."/>
            <person name="Peter M."/>
            <person name="Riley R."/>
            <person name="Sitrit Y."/>
            <person name="Stielow B."/>
            <person name="Szollosi G."/>
            <person name="Zifcakova L."/>
            <person name="Stursova M."/>
            <person name="Spatafora J.W."/>
            <person name="Tedersoo L."/>
            <person name="Vaario L.-M."/>
            <person name="Yamada A."/>
            <person name="Yan M."/>
            <person name="Wang P."/>
            <person name="Xu J."/>
            <person name="Bruns T."/>
            <person name="Baldrian P."/>
            <person name="Vilgalys R."/>
            <person name="Henrissat B."/>
            <person name="Grigoriev I.V."/>
            <person name="Hibbett D."/>
            <person name="Nagy L.G."/>
            <person name="Martin F.M."/>
        </authorList>
    </citation>
    <scope>NUCLEOTIDE SEQUENCE</scope>
    <source>
        <strain evidence="1">P2</strain>
    </source>
</reference>
<dbReference type="Proteomes" id="UP000886501">
    <property type="component" value="Unassembled WGS sequence"/>
</dbReference>